<feature type="chain" id="PRO_5016981868" evidence="7">
    <location>
        <begin position="22"/>
        <end position="457"/>
    </location>
</feature>
<organism evidence="8 9">
    <name type="scientific">Cyclonatronum proteinivorum</name>
    <dbReference type="NCBI Taxonomy" id="1457365"/>
    <lineage>
        <taxon>Bacteria</taxon>
        <taxon>Pseudomonadati</taxon>
        <taxon>Balneolota</taxon>
        <taxon>Balneolia</taxon>
        <taxon>Balneolales</taxon>
        <taxon>Cyclonatronaceae</taxon>
        <taxon>Cyclonatronum</taxon>
    </lineage>
</organism>
<dbReference type="AlphaFoldDB" id="A0A345UGQ5"/>
<evidence type="ECO:0000256" key="7">
    <source>
        <dbReference type="SAM" id="SignalP"/>
    </source>
</evidence>
<keyword evidence="9" id="KW-1185">Reference proteome</keyword>
<evidence type="ECO:0000256" key="4">
    <source>
        <dbReference type="ARBA" id="ARBA00022989"/>
    </source>
</evidence>
<evidence type="ECO:0000256" key="1">
    <source>
        <dbReference type="ARBA" id="ARBA00004651"/>
    </source>
</evidence>
<dbReference type="GO" id="GO:0005886">
    <property type="term" value="C:plasma membrane"/>
    <property type="evidence" value="ECO:0007669"/>
    <property type="project" value="UniProtKB-SubCell"/>
</dbReference>
<gene>
    <name evidence="8" type="ORF">CYPRO_0369</name>
</gene>
<keyword evidence="3 6" id="KW-0812">Transmembrane</keyword>
<feature type="transmembrane region" description="Helical" evidence="6">
    <location>
        <begin position="249"/>
        <end position="266"/>
    </location>
</feature>
<comment type="subcellular location">
    <subcellularLocation>
        <location evidence="1">Cell membrane</location>
        <topology evidence="1">Multi-pass membrane protein</topology>
    </subcellularLocation>
</comment>
<evidence type="ECO:0000256" key="3">
    <source>
        <dbReference type="ARBA" id="ARBA00022692"/>
    </source>
</evidence>
<keyword evidence="7" id="KW-0732">Signal</keyword>
<sequence length="457" mass="48589">MSFKMPHTLTLLFFLMVAALAATWIIPQGSFQTELNEAGREVVMPGTYETSERVFLSPMNLFTGIPRAFAAAQDIIFFLFIIGGVLAIIRKTGTIDALLGRLLENLGDKPQLMIFTVIFVFAVASSAMGASGEYIPFILILVALCRAMNLDAMTAVGIVVAGYGIGYGTAAFNQYTVVVAQGVADLPTYSGWQLRAGILLPFVAIGAHHVWSYARKVQLDPSASLMQGIKVPEGGAPPKSYPDLTVSHILILISFFAALGTAVWGIATRGWYLTELGAAFVILGIVTALIGRIGPSVTAKEFVGGAMNLTETALLVGVARGIALMMEDGQILHTIVHYLSIPLSVVGPEIAGVGMMIMQTLLNLFVPSGSGQAFVTMPLMAPLSDLLGISRQVAVLAFLFGDGFANMLVPTNAVLMGILGMAGVPYDRWFRFCFPLLLKLLGAGAVVIILAIVFGYS</sequence>
<feature type="signal peptide" evidence="7">
    <location>
        <begin position="1"/>
        <end position="21"/>
    </location>
</feature>
<feature type="transmembrane region" description="Helical" evidence="6">
    <location>
        <begin position="335"/>
        <end position="357"/>
    </location>
</feature>
<feature type="transmembrane region" description="Helical" evidence="6">
    <location>
        <begin position="302"/>
        <end position="323"/>
    </location>
</feature>
<keyword evidence="4 6" id="KW-1133">Transmembrane helix</keyword>
<evidence type="ECO:0000313" key="8">
    <source>
        <dbReference type="EMBL" id="AXI99656.1"/>
    </source>
</evidence>
<dbReference type="PANTHER" id="PTHR43652">
    <property type="entry name" value="BASIC AMINO ACID ANTIPORTER YFCC-RELATED"/>
    <property type="match status" value="1"/>
</dbReference>
<dbReference type="Pfam" id="PF03606">
    <property type="entry name" value="DcuC"/>
    <property type="match status" value="1"/>
</dbReference>
<dbReference type="Proteomes" id="UP000254808">
    <property type="component" value="Chromosome"/>
</dbReference>
<accession>A0A345UGQ5</accession>
<proteinExistence type="predicted"/>
<reference evidence="8 9" key="1">
    <citation type="submission" date="2018-03" db="EMBL/GenBank/DDBJ databases">
        <title>Phenotypic and genomic properties of Cyclonatronum proteinivorum gen. nov., sp. nov., a haloalkaliphilic bacteroidete from soda lakes possessing Na+-translocating rhodopsin.</title>
        <authorList>
            <person name="Toshchakov S.V."/>
            <person name="Korzhenkov A."/>
            <person name="Samarov N.I."/>
            <person name="Kublanov I.V."/>
            <person name="Muntyan M.S."/>
            <person name="Sorokin D.Y."/>
        </authorList>
    </citation>
    <scope>NUCLEOTIDE SEQUENCE [LARGE SCALE GENOMIC DNA]</scope>
    <source>
        <strain evidence="8 9">Omega</strain>
    </source>
</reference>
<feature type="transmembrane region" description="Helical" evidence="6">
    <location>
        <begin position="272"/>
        <end position="290"/>
    </location>
</feature>
<keyword evidence="5 6" id="KW-0472">Membrane</keyword>
<dbReference type="EMBL" id="CP027806">
    <property type="protein sequence ID" value="AXI99656.1"/>
    <property type="molecule type" value="Genomic_DNA"/>
</dbReference>
<dbReference type="InterPro" id="IPR018385">
    <property type="entry name" value="C4_dicarb_anaerob_car-like"/>
</dbReference>
<dbReference type="PANTHER" id="PTHR43652:SF2">
    <property type="entry name" value="BASIC AMINO ACID ANTIPORTER YFCC-RELATED"/>
    <property type="match status" value="1"/>
</dbReference>
<dbReference type="InterPro" id="IPR051679">
    <property type="entry name" value="DASS-Related_Transporters"/>
</dbReference>
<feature type="transmembrane region" description="Helical" evidence="6">
    <location>
        <begin position="68"/>
        <end position="89"/>
    </location>
</feature>
<feature type="transmembrane region" description="Helical" evidence="6">
    <location>
        <begin position="403"/>
        <end position="424"/>
    </location>
</feature>
<name>A0A345UGQ5_9BACT</name>
<protein>
    <submittedName>
        <fullName evidence="8">Putative membrane protein YfcC, ion transporter superfamily</fullName>
    </submittedName>
</protein>
<feature type="transmembrane region" description="Helical" evidence="6">
    <location>
        <begin position="436"/>
        <end position="456"/>
    </location>
</feature>
<keyword evidence="2" id="KW-1003">Cell membrane</keyword>
<evidence type="ECO:0000313" key="9">
    <source>
        <dbReference type="Proteomes" id="UP000254808"/>
    </source>
</evidence>
<evidence type="ECO:0000256" key="6">
    <source>
        <dbReference type="SAM" id="Phobius"/>
    </source>
</evidence>
<evidence type="ECO:0000256" key="5">
    <source>
        <dbReference type="ARBA" id="ARBA00023136"/>
    </source>
</evidence>
<dbReference type="KEGG" id="cprv:CYPRO_0369"/>
<evidence type="ECO:0000256" key="2">
    <source>
        <dbReference type="ARBA" id="ARBA00022475"/>
    </source>
</evidence>